<organism evidence="1 2">
    <name type="scientific">Ancylostoma ceylanicum</name>
    <dbReference type="NCBI Taxonomy" id="53326"/>
    <lineage>
        <taxon>Eukaryota</taxon>
        <taxon>Metazoa</taxon>
        <taxon>Ecdysozoa</taxon>
        <taxon>Nematoda</taxon>
        <taxon>Chromadorea</taxon>
        <taxon>Rhabditida</taxon>
        <taxon>Rhabditina</taxon>
        <taxon>Rhabditomorpha</taxon>
        <taxon>Strongyloidea</taxon>
        <taxon>Ancylostomatidae</taxon>
        <taxon>Ancylostomatinae</taxon>
        <taxon>Ancylostoma</taxon>
    </lineage>
</organism>
<accession>A0A0D6MA24</accession>
<proteinExistence type="predicted"/>
<keyword evidence="2" id="KW-1185">Reference proteome</keyword>
<evidence type="ECO:0000313" key="1">
    <source>
        <dbReference type="EMBL" id="EPB79341.1"/>
    </source>
</evidence>
<name>A0A0D6MA24_9BILA</name>
<dbReference type="Proteomes" id="UP000054495">
    <property type="component" value="Unassembled WGS sequence"/>
</dbReference>
<gene>
    <name evidence="1" type="ORF">ANCCEY_01634</name>
</gene>
<protein>
    <submittedName>
        <fullName evidence="1">Uncharacterized protein</fullName>
    </submittedName>
</protein>
<evidence type="ECO:0000313" key="2">
    <source>
        <dbReference type="Proteomes" id="UP000054495"/>
    </source>
</evidence>
<dbReference type="EMBL" id="KE124796">
    <property type="protein sequence ID" value="EPB79341.1"/>
    <property type="molecule type" value="Genomic_DNA"/>
</dbReference>
<sequence length="135" mass="15702">MYDRSTDEARGLCVYDGLKHRRYGQTMSRNNGDHIIVDDERWLERIELQQEQKAQDEAFDTLETGAVPEALGNQGVPTQYIRILRELYSNFTSRISPFYDDITIDSSGTYAGRLRRRVLKDRSPTESNEDNVHEE</sequence>
<reference evidence="1 2" key="1">
    <citation type="submission" date="2013-05" db="EMBL/GenBank/DDBJ databases">
        <title>Draft genome of the parasitic nematode Anyclostoma ceylanicum.</title>
        <authorList>
            <person name="Mitreva M."/>
        </authorList>
    </citation>
    <scope>NUCLEOTIDE SEQUENCE [LARGE SCALE GENOMIC DNA]</scope>
</reference>
<dbReference type="AlphaFoldDB" id="A0A0D6MA24"/>